<keyword evidence="3" id="KW-0238">DNA-binding</keyword>
<comment type="caution">
    <text evidence="6">The sequence shown here is derived from an EMBL/GenBank/DDBJ whole genome shotgun (WGS) entry which is preliminary data.</text>
</comment>
<evidence type="ECO:0000313" key="6">
    <source>
        <dbReference type="EMBL" id="RCS22169.1"/>
    </source>
</evidence>
<gene>
    <name evidence="6" type="ORF">DUT91_19415</name>
</gene>
<dbReference type="GO" id="GO:0006351">
    <property type="term" value="P:DNA-templated transcription"/>
    <property type="evidence" value="ECO:0007669"/>
    <property type="project" value="TreeGrafter"/>
</dbReference>
<sequence>MKGRWRLFADNEWAKLASIDAMTAIKVICTMERPLASENLVEFVMVLRKASYVAAARALALHPSVLSRRIKALEAEMGVRLLNRDTRNVTLTEAGTVFFEHAIDVLSRLNDARAAVSRYAEQPAGMLRLALPNIFGQTQIAPRLPAFMRTYPDLRFDLHFSDHVVDLVSDRFDAAVRIGASESSGDYRMKKIAENTRFLVASQSYVEAHGSPTHPGELHSHRTLHFSTLIHGARWRLNGPNGSVEVSVDPVMNSDNITALHHAALAGQGIAILAGFIADADIKAGRLVLVMEGYRPAPSTVSIIYPRASILPRKVRAFIDFMSTEFSGT</sequence>
<organism evidence="6 7">
    <name type="scientific">Phyllobacterium salinisoli</name>
    <dbReference type="NCBI Taxonomy" id="1899321"/>
    <lineage>
        <taxon>Bacteria</taxon>
        <taxon>Pseudomonadati</taxon>
        <taxon>Pseudomonadota</taxon>
        <taxon>Alphaproteobacteria</taxon>
        <taxon>Hyphomicrobiales</taxon>
        <taxon>Phyllobacteriaceae</taxon>
        <taxon>Phyllobacterium</taxon>
    </lineage>
</organism>
<keyword evidence="4" id="KW-0804">Transcription</keyword>
<keyword evidence="7" id="KW-1185">Reference proteome</keyword>
<dbReference type="SUPFAM" id="SSF53850">
    <property type="entry name" value="Periplasmic binding protein-like II"/>
    <property type="match status" value="1"/>
</dbReference>
<comment type="similarity">
    <text evidence="1">Belongs to the LysR transcriptional regulatory family.</text>
</comment>
<dbReference type="Pfam" id="PF03466">
    <property type="entry name" value="LysR_substrate"/>
    <property type="match status" value="1"/>
</dbReference>
<dbReference type="Proteomes" id="UP000253420">
    <property type="component" value="Unassembled WGS sequence"/>
</dbReference>
<dbReference type="SUPFAM" id="SSF46785">
    <property type="entry name" value="Winged helix' DNA-binding domain"/>
    <property type="match status" value="1"/>
</dbReference>
<name>A0A368JYF9_9HYPH</name>
<dbReference type="Gene3D" id="1.10.10.10">
    <property type="entry name" value="Winged helix-like DNA-binding domain superfamily/Winged helix DNA-binding domain"/>
    <property type="match status" value="1"/>
</dbReference>
<dbReference type="InterPro" id="IPR036388">
    <property type="entry name" value="WH-like_DNA-bd_sf"/>
</dbReference>
<dbReference type="FunFam" id="1.10.10.10:FF:000001">
    <property type="entry name" value="LysR family transcriptional regulator"/>
    <property type="match status" value="1"/>
</dbReference>
<dbReference type="AlphaFoldDB" id="A0A368JYF9"/>
<feature type="domain" description="HTH lysR-type" evidence="5">
    <location>
        <begin position="43"/>
        <end position="92"/>
    </location>
</feature>
<dbReference type="InterPro" id="IPR000847">
    <property type="entry name" value="LysR_HTH_N"/>
</dbReference>
<dbReference type="GO" id="GO:0043565">
    <property type="term" value="F:sequence-specific DNA binding"/>
    <property type="evidence" value="ECO:0007669"/>
    <property type="project" value="TreeGrafter"/>
</dbReference>
<reference evidence="6 7" key="1">
    <citation type="submission" date="2018-07" db="EMBL/GenBank/DDBJ databases">
        <title>The draft genome of Phyllobacterium salinisoli.</title>
        <authorList>
            <person name="Liu L."/>
            <person name="Li L."/>
            <person name="Zhang X."/>
            <person name="Liang L."/>
        </authorList>
    </citation>
    <scope>NUCLEOTIDE SEQUENCE [LARGE SCALE GENOMIC DNA]</scope>
    <source>
        <strain evidence="6 7">LLAN61</strain>
    </source>
</reference>
<proteinExistence type="inferred from homology"/>
<evidence type="ECO:0000313" key="7">
    <source>
        <dbReference type="Proteomes" id="UP000253420"/>
    </source>
</evidence>
<dbReference type="EMBL" id="QOZG01000009">
    <property type="protein sequence ID" value="RCS22169.1"/>
    <property type="molecule type" value="Genomic_DNA"/>
</dbReference>
<evidence type="ECO:0000256" key="2">
    <source>
        <dbReference type="ARBA" id="ARBA00023015"/>
    </source>
</evidence>
<dbReference type="InterPro" id="IPR005119">
    <property type="entry name" value="LysR_subst-bd"/>
</dbReference>
<accession>A0A368JYF9</accession>
<dbReference type="CDD" id="cd08422">
    <property type="entry name" value="PBP2_CrgA_like"/>
    <property type="match status" value="1"/>
</dbReference>
<dbReference type="GO" id="GO:0003700">
    <property type="term" value="F:DNA-binding transcription factor activity"/>
    <property type="evidence" value="ECO:0007669"/>
    <property type="project" value="InterPro"/>
</dbReference>
<dbReference type="InterPro" id="IPR058163">
    <property type="entry name" value="LysR-type_TF_proteobact-type"/>
</dbReference>
<evidence type="ECO:0000256" key="4">
    <source>
        <dbReference type="ARBA" id="ARBA00023163"/>
    </source>
</evidence>
<evidence type="ECO:0000256" key="3">
    <source>
        <dbReference type="ARBA" id="ARBA00023125"/>
    </source>
</evidence>
<evidence type="ECO:0000259" key="5">
    <source>
        <dbReference type="PROSITE" id="PS50931"/>
    </source>
</evidence>
<keyword evidence="2" id="KW-0805">Transcription regulation</keyword>
<protein>
    <submittedName>
        <fullName evidence="6">LysR family transcriptional regulator</fullName>
    </submittedName>
</protein>
<dbReference type="PANTHER" id="PTHR30537:SF5">
    <property type="entry name" value="HTH-TYPE TRANSCRIPTIONAL ACTIVATOR TTDR-RELATED"/>
    <property type="match status" value="1"/>
</dbReference>
<dbReference type="PROSITE" id="PS50931">
    <property type="entry name" value="HTH_LYSR"/>
    <property type="match status" value="1"/>
</dbReference>
<dbReference type="Gene3D" id="3.40.190.290">
    <property type="match status" value="1"/>
</dbReference>
<dbReference type="PANTHER" id="PTHR30537">
    <property type="entry name" value="HTH-TYPE TRANSCRIPTIONAL REGULATOR"/>
    <property type="match status" value="1"/>
</dbReference>
<evidence type="ECO:0000256" key="1">
    <source>
        <dbReference type="ARBA" id="ARBA00009437"/>
    </source>
</evidence>
<dbReference type="InterPro" id="IPR036390">
    <property type="entry name" value="WH_DNA-bd_sf"/>
</dbReference>
<dbReference type="Pfam" id="PF00126">
    <property type="entry name" value="HTH_1"/>
    <property type="match status" value="1"/>
</dbReference>